<sequence length="369" mass="40397">MGLNIIIVGSGLAGLAAAAYLRKQHTVTVLEKTHLDFNNNDYGISVVCNAYGLLQKLGIDDTELDMAVMTKIWQRSASNQGLFAADFDTRKMYGAPSVLTRRSHLQRELYRLATSADLEGKPARIVEGFKVREVRYDEGVVVAEDGRSFTGDLIIGADGINSIVRSAVLSEDAQGDREAPATTHDLLAYMAQIPVTALEGNQDMAFFADAINSAGLANWQAPGEEPGPVTQNKRRILSYHISPRELQLVGYCHEEEFAAQFDQQKASILKDIPASRAKDAFHDFAESLTSLYDHHNSGDGTVEVWRIRDVDPLPRWSQGKVLLIGDAPHAIVPHAGQGYNLAVEDAEALGYLLRNDDVQSAIEDFSTKA</sequence>
<keyword evidence="6" id="KW-0732">Signal</keyword>
<evidence type="ECO:0000256" key="5">
    <source>
        <dbReference type="ARBA" id="ARBA00023033"/>
    </source>
</evidence>
<dbReference type="InterPro" id="IPR002938">
    <property type="entry name" value="FAD-bd"/>
</dbReference>
<feature type="signal peptide" evidence="6">
    <location>
        <begin position="1"/>
        <end position="18"/>
    </location>
</feature>
<dbReference type="InterPro" id="IPR036188">
    <property type="entry name" value="FAD/NAD-bd_sf"/>
</dbReference>
<evidence type="ECO:0000313" key="9">
    <source>
        <dbReference type="Proteomes" id="UP000756132"/>
    </source>
</evidence>
<dbReference type="KEGG" id="ffu:CLAFUR5_00094"/>
<evidence type="ECO:0000256" key="3">
    <source>
        <dbReference type="ARBA" id="ARBA00022827"/>
    </source>
</evidence>
<reference evidence="8" key="2">
    <citation type="journal article" date="2022" name="Microb. Genom.">
        <title>A chromosome-scale genome assembly of the tomato pathogen Cladosporium fulvum reveals a compartmentalized genome architecture and the presence of a dispensable chromosome.</title>
        <authorList>
            <person name="Zaccaron A.Z."/>
            <person name="Chen L.H."/>
            <person name="Samaras A."/>
            <person name="Stergiopoulos I."/>
        </authorList>
    </citation>
    <scope>NUCLEOTIDE SEQUENCE</scope>
    <source>
        <strain evidence="8">Race5_Kim</strain>
    </source>
</reference>
<dbReference type="AlphaFoldDB" id="A0A9Q8L7Y5"/>
<dbReference type="PANTHER" id="PTHR13789">
    <property type="entry name" value="MONOOXYGENASE"/>
    <property type="match status" value="1"/>
</dbReference>
<dbReference type="EMBL" id="CP090163">
    <property type="protein sequence ID" value="UJO12462.1"/>
    <property type="molecule type" value="Genomic_DNA"/>
</dbReference>
<evidence type="ECO:0000256" key="2">
    <source>
        <dbReference type="ARBA" id="ARBA00022630"/>
    </source>
</evidence>
<keyword evidence="3" id="KW-0274">FAD</keyword>
<dbReference type="RefSeq" id="XP_047756828.1">
    <property type="nucleotide sequence ID" value="XM_047899242.1"/>
</dbReference>
<dbReference type="Pfam" id="PF01494">
    <property type="entry name" value="FAD_binding_3"/>
    <property type="match status" value="1"/>
</dbReference>
<evidence type="ECO:0000256" key="1">
    <source>
        <dbReference type="ARBA" id="ARBA00007992"/>
    </source>
</evidence>
<dbReference type="PANTHER" id="PTHR13789:SF314">
    <property type="entry name" value="FAD-BINDING DOMAIN-CONTAINING PROTEIN"/>
    <property type="match status" value="1"/>
</dbReference>
<dbReference type="OrthoDB" id="9993796at2759"/>
<feature type="chain" id="PRO_5040402169" evidence="6">
    <location>
        <begin position="19"/>
        <end position="369"/>
    </location>
</feature>
<keyword evidence="9" id="KW-1185">Reference proteome</keyword>
<feature type="domain" description="FAD-binding" evidence="7">
    <location>
        <begin position="5"/>
        <end position="353"/>
    </location>
</feature>
<evidence type="ECO:0000313" key="8">
    <source>
        <dbReference type="EMBL" id="UJO12462.1"/>
    </source>
</evidence>
<dbReference type="SUPFAM" id="SSF51905">
    <property type="entry name" value="FAD/NAD(P)-binding domain"/>
    <property type="match status" value="1"/>
</dbReference>
<dbReference type="Gene3D" id="3.50.50.60">
    <property type="entry name" value="FAD/NAD(P)-binding domain"/>
    <property type="match status" value="1"/>
</dbReference>
<evidence type="ECO:0000259" key="7">
    <source>
        <dbReference type="Pfam" id="PF01494"/>
    </source>
</evidence>
<dbReference type="PRINTS" id="PR00420">
    <property type="entry name" value="RNGMNOXGNASE"/>
</dbReference>
<organism evidence="8 9">
    <name type="scientific">Passalora fulva</name>
    <name type="common">Tomato leaf mold</name>
    <name type="synonym">Cladosporium fulvum</name>
    <dbReference type="NCBI Taxonomy" id="5499"/>
    <lineage>
        <taxon>Eukaryota</taxon>
        <taxon>Fungi</taxon>
        <taxon>Dikarya</taxon>
        <taxon>Ascomycota</taxon>
        <taxon>Pezizomycotina</taxon>
        <taxon>Dothideomycetes</taxon>
        <taxon>Dothideomycetidae</taxon>
        <taxon>Mycosphaerellales</taxon>
        <taxon>Mycosphaerellaceae</taxon>
        <taxon>Fulvia</taxon>
    </lineage>
</organism>
<evidence type="ECO:0000256" key="6">
    <source>
        <dbReference type="SAM" id="SignalP"/>
    </source>
</evidence>
<dbReference type="GeneID" id="71979972"/>
<dbReference type="GO" id="GO:0071949">
    <property type="term" value="F:FAD binding"/>
    <property type="evidence" value="ECO:0007669"/>
    <property type="project" value="InterPro"/>
</dbReference>
<name>A0A9Q8L7Y5_PASFU</name>
<reference evidence="8" key="1">
    <citation type="submission" date="2021-12" db="EMBL/GenBank/DDBJ databases">
        <authorList>
            <person name="Zaccaron A."/>
            <person name="Stergiopoulos I."/>
        </authorList>
    </citation>
    <scope>NUCLEOTIDE SEQUENCE</scope>
    <source>
        <strain evidence="8">Race5_Kim</strain>
    </source>
</reference>
<keyword evidence="5 8" id="KW-0503">Monooxygenase</keyword>
<evidence type="ECO:0000256" key="4">
    <source>
        <dbReference type="ARBA" id="ARBA00023002"/>
    </source>
</evidence>
<accession>A0A9Q8L7Y5</accession>
<protein>
    <submittedName>
        <fullName evidence="8">FAD-dependent monooxygenase</fullName>
    </submittedName>
</protein>
<dbReference type="Proteomes" id="UP000756132">
    <property type="component" value="Chromosome 1"/>
</dbReference>
<keyword evidence="2" id="KW-0285">Flavoprotein</keyword>
<keyword evidence="4" id="KW-0560">Oxidoreductase</keyword>
<dbReference type="GO" id="GO:0004497">
    <property type="term" value="F:monooxygenase activity"/>
    <property type="evidence" value="ECO:0007669"/>
    <property type="project" value="UniProtKB-KW"/>
</dbReference>
<gene>
    <name evidence="8" type="ORF">CLAFUR5_00094</name>
</gene>
<proteinExistence type="inferred from homology"/>
<dbReference type="InterPro" id="IPR050493">
    <property type="entry name" value="FAD-dep_Monooxygenase_BioMet"/>
</dbReference>
<comment type="similarity">
    <text evidence="1">Belongs to the paxM FAD-dependent monooxygenase family.</text>
</comment>